<proteinExistence type="predicted"/>
<name>A0A9P3Q2F4_LYOSH</name>
<feature type="compositionally biased region" description="Polar residues" evidence="1">
    <location>
        <begin position="1"/>
        <end position="12"/>
    </location>
</feature>
<reference evidence="3" key="1">
    <citation type="submission" date="2022-07" db="EMBL/GenBank/DDBJ databases">
        <title>The genome of Lyophyllum shimeji provides insight into the initial evolution of ectomycorrhizal fungal genome.</title>
        <authorList>
            <person name="Kobayashi Y."/>
            <person name="Shibata T."/>
            <person name="Hirakawa H."/>
            <person name="Shigenobu S."/>
            <person name="Nishiyama T."/>
            <person name="Yamada A."/>
            <person name="Hasebe M."/>
            <person name="Kawaguchi M."/>
        </authorList>
    </citation>
    <scope>NUCLEOTIDE SEQUENCE</scope>
    <source>
        <strain evidence="3">AT787</strain>
    </source>
</reference>
<evidence type="ECO:0000256" key="1">
    <source>
        <dbReference type="SAM" id="MobiDB-lite"/>
    </source>
</evidence>
<evidence type="ECO:0000313" key="4">
    <source>
        <dbReference type="EMBL" id="GLB45904.1"/>
    </source>
</evidence>
<dbReference type="EMBL" id="BRPK01000037">
    <property type="protein sequence ID" value="GLB45904.1"/>
    <property type="molecule type" value="Genomic_DNA"/>
</dbReference>
<feature type="region of interest" description="Disordered" evidence="1">
    <location>
        <begin position="1"/>
        <end position="32"/>
    </location>
</feature>
<gene>
    <name evidence="2" type="ORF">LshimejAT787_2200890</name>
    <name evidence="3" type="ORF">LshimejAT787_3200100</name>
    <name evidence="4" type="ORF">LshimejAT787_3700070</name>
</gene>
<dbReference type="OrthoDB" id="3270899at2759"/>
<sequence length="507" mass="57405">MNSTGTSDQGQGRDTPGGNLNKPTDKRTGQRAPCQHVCRSCKDFTTRGSALSDHQGNRNIHKDCHSDCPGYIYLSGKAAENKGSAHNKRTNDSDERKNDKEHIPEIPLRILMVLPSDFDHPTTIGRNRTYEMTIPFAMDAKLKAQLNKYIPGFLKHSKYKAGTLQTNAWLMLFYFIVDGDLVGDDDGRSRMSGVIVSYDQFLRMDQSEQLSFDLIMGSLVGKGEMGGSEAEILRFWKDMEELEAKIPFWPCLKEQQRYYGKIQTESDLDHIAQSVTNTMRPFWTDVPPNEGHFVAKRTHSADSNHVVEYTPGMVLQNAPPAKWFFQRWNPLITSVGEVKVTVVNQRRVLGRVLCKPIERNNDAITTETVRWIHPLDKLGTLDNNQISLFNDTAAHGPDIRGLEELDAFCVKTLQHLSRIERTRQTEPLSIDALARVDVALWRREDGRLDYYVNEISRGTACGLMEHLATETTSIAVMASSVREGLIKSFLQHCKMYPAIPRRHVIPC</sequence>
<dbReference type="EMBL" id="BRPK01000022">
    <property type="protein sequence ID" value="GLB45426.1"/>
    <property type="molecule type" value="Genomic_DNA"/>
</dbReference>
<keyword evidence="5" id="KW-1185">Reference proteome</keyword>
<comment type="caution">
    <text evidence="3">The sequence shown here is derived from an EMBL/GenBank/DDBJ whole genome shotgun (WGS) entry which is preliminary data.</text>
</comment>
<evidence type="ECO:0000313" key="3">
    <source>
        <dbReference type="EMBL" id="GLB45839.1"/>
    </source>
</evidence>
<evidence type="ECO:0000313" key="2">
    <source>
        <dbReference type="EMBL" id="GLB45426.1"/>
    </source>
</evidence>
<feature type="region of interest" description="Disordered" evidence="1">
    <location>
        <begin position="79"/>
        <end position="102"/>
    </location>
</feature>
<protein>
    <submittedName>
        <fullName evidence="3">Uncharacterized protein</fullName>
    </submittedName>
</protein>
<evidence type="ECO:0000313" key="5">
    <source>
        <dbReference type="Proteomes" id="UP001063166"/>
    </source>
</evidence>
<dbReference type="Proteomes" id="UP001063166">
    <property type="component" value="Unassembled WGS sequence"/>
</dbReference>
<dbReference type="AlphaFoldDB" id="A0A9P3Q2F4"/>
<organism evidence="3 5">
    <name type="scientific">Lyophyllum shimeji</name>
    <name type="common">Hon-shimeji</name>
    <name type="synonym">Tricholoma shimeji</name>
    <dbReference type="NCBI Taxonomy" id="47721"/>
    <lineage>
        <taxon>Eukaryota</taxon>
        <taxon>Fungi</taxon>
        <taxon>Dikarya</taxon>
        <taxon>Basidiomycota</taxon>
        <taxon>Agaricomycotina</taxon>
        <taxon>Agaricomycetes</taxon>
        <taxon>Agaricomycetidae</taxon>
        <taxon>Agaricales</taxon>
        <taxon>Tricholomatineae</taxon>
        <taxon>Lyophyllaceae</taxon>
        <taxon>Lyophyllum</taxon>
    </lineage>
</organism>
<dbReference type="EMBL" id="BRPK01000032">
    <property type="protein sequence ID" value="GLB45839.1"/>
    <property type="molecule type" value="Genomic_DNA"/>
</dbReference>
<feature type="compositionally biased region" description="Basic and acidic residues" evidence="1">
    <location>
        <begin position="89"/>
        <end position="102"/>
    </location>
</feature>
<accession>A0A9P3Q2F4</accession>